<feature type="compositionally biased region" description="Pro residues" evidence="1">
    <location>
        <begin position="1"/>
        <end position="11"/>
    </location>
</feature>
<organism evidence="3 5">
    <name type="scientific">Streptomyces fulvorobeus</name>
    <dbReference type="NCBI Taxonomy" id="284028"/>
    <lineage>
        <taxon>Bacteria</taxon>
        <taxon>Bacillati</taxon>
        <taxon>Actinomycetota</taxon>
        <taxon>Actinomycetes</taxon>
        <taxon>Kitasatosporales</taxon>
        <taxon>Streptomycetaceae</taxon>
        <taxon>Streptomyces</taxon>
    </lineage>
</organism>
<feature type="region of interest" description="Disordered" evidence="1">
    <location>
        <begin position="1"/>
        <end position="35"/>
    </location>
</feature>
<comment type="caution">
    <text evidence="3">The sequence shown here is derived from an EMBL/GenBank/DDBJ whole genome shotgun (WGS) entry which is preliminary data.</text>
</comment>
<keyword evidence="2" id="KW-0812">Transmembrane</keyword>
<accession>A0A7J0CBW3</accession>
<feature type="transmembrane region" description="Helical" evidence="2">
    <location>
        <begin position="36"/>
        <end position="61"/>
    </location>
</feature>
<reference evidence="4 6" key="2">
    <citation type="submission" date="2020-07" db="EMBL/GenBank/DDBJ databases">
        <title>Sequencing the genomes of 1000 actinobacteria strains.</title>
        <authorList>
            <person name="Klenk H.-P."/>
        </authorList>
    </citation>
    <scope>NUCLEOTIDE SEQUENCE [LARGE SCALE GENOMIC DNA]</scope>
    <source>
        <strain evidence="4 6">DSM 41455</strain>
    </source>
</reference>
<dbReference type="RefSeq" id="WP_173316411.1">
    <property type="nucleotide sequence ID" value="NZ_BAAAUE010000013.1"/>
</dbReference>
<evidence type="ECO:0000313" key="3">
    <source>
        <dbReference type="EMBL" id="GFN00016.1"/>
    </source>
</evidence>
<feature type="compositionally biased region" description="Pro residues" evidence="1">
    <location>
        <begin position="18"/>
        <end position="33"/>
    </location>
</feature>
<evidence type="ECO:0000313" key="4">
    <source>
        <dbReference type="EMBL" id="NYE43539.1"/>
    </source>
</evidence>
<evidence type="ECO:0000313" key="5">
    <source>
        <dbReference type="Proteomes" id="UP000498980"/>
    </source>
</evidence>
<reference evidence="3 5" key="1">
    <citation type="submission" date="2020-05" db="EMBL/GenBank/DDBJ databases">
        <title>Whole genome shotgun sequence of Streptomyces fulvorobeus NBRC 15897.</title>
        <authorList>
            <person name="Komaki H."/>
            <person name="Tamura T."/>
        </authorList>
    </citation>
    <scope>NUCLEOTIDE SEQUENCE [LARGE SCALE GENOMIC DNA]</scope>
    <source>
        <strain evidence="3 5">NBRC 15897</strain>
    </source>
</reference>
<dbReference type="Proteomes" id="UP000530403">
    <property type="component" value="Unassembled WGS sequence"/>
</dbReference>
<keyword evidence="2" id="KW-1133">Transmembrane helix</keyword>
<feature type="compositionally biased region" description="Low complexity" evidence="1">
    <location>
        <begin position="75"/>
        <end position="85"/>
    </location>
</feature>
<feature type="region of interest" description="Disordered" evidence="1">
    <location>
        <begin position="71"/>
        <end position="102"/>
    </location>
</feature>
<gene>
    <name evidence="4" type="ORF">HEB29_004550</name>
    <name evidence="3" type="ORF">Sfulv_48260</name>
</gene>
<proteinExistence type="predicted"/>
<evidence type="ECO:0000256" key="1">
    <source>
        <dbReference type="SAM" id="MobiDB-lite"/>
    </source>
</evidence>
<keyword evidence="2" id="KW-0472">Membrane</keyword>
<evidence type="ECO:0000256" key="2">
    <source>
        <dbReference type="SAM" id="Phobius"/>
    </source>
</evidence>
<dbReference type="EMBL" id="JACCCF010000001">
    <property type="protein sequence ID" value="NYE43539.1"/>
    <property type="molecule type" value="Genomic_DNA"/>
</dbReference>
<name>A0A7J0CBW3_9ACTN</name>
<dbReference type="Proteomes" id="UP000498980">
    <property type="component" value="Unassembled WGS sequence"/>
</dbReference>
<dbReference type="AlphaFoldDB" id="A0A7J0CBW3"/>
<protein>
    <submittedName>
        <fullName evidence="3">Uncharacterized protein</fullName>
    </submittedName>
</protein>
<sequence length="209" mass="21037">MSDNFPPPPSPPHRHQQPPWPAPPGWDGGPPPRKSGAGLVVALSVGGGVLTLALLGTLLYFAGQAVMGSSPGPGPYSSGEALPGQEPVPPPSPAPTGTEAEEDVRISACTVDSLTAWPAAGMEIVNGSGSAADYVVTVEFVDQDGTRVADGIVGVLGLAPGQSAKKKAQGLEVAPGDVKCRITEVLRTASAGCVPSRSTFSPRASVTRG</sequence>
<evidence type="ECO:0000313" key="6">
    <source>
        <dbReference type="Proteomes" id="UP000530403"/>
    </source>
</evidence>
<dbReference type="EMBL" id="BLWC01000001">
    <property type="protein sequence ID" value="GFN00016.1"/>
    <property type="molecule type" value="Genomic_DNA"/>
</dbReference>
<keyword evidence="5" id="KW-1185">Reference proteome</keyword>